<dbReference type="GO" id="GO:0016798">
    <property type="term" value="F:hydrolase activity, acting on glycosyl bonds"/>
    <property type="evidence" value="ECO:0007669"/>
    <property type="project" value="UniProtKB-KW"/>
</dbReference>
<accession>A0A1H9JVE5</accession>
<evidence type="ECO:0000313" key="7">
    <source>
        <dbReference type="Proteomes" id="UP000199427"/>
    </source>
</evidence>
<keyword evidence="7" id="KW-1185">Reference proteome</keyword>
<dbReference type="InterPro" id="IPR022830">
    <property type="entry name" value="Indigdn_synthA-like"/>
</dbReference>
<dbReference type="GO" id="GO:0004730">
    <property type="term" value="F:pseudouridylate synthase activity"/>
    <property type="evidence" value="ECO:0007669"/>
    <property type="project" value="InterPro"/>
</dbReference>
<evidence type="ECO:0000256" key="5">
    <source>
        <dbReference type="ARBA" id="ARBA00023295"/>
    </source>
</evidence>
<evidence type="ECO:0000313" key="6">
    <source>
        <dbReference type="EMBL" id="SEQ90757.1"/>
    </source>
</evidence>
<protein>
    <submittedName>
        <fullName evidence="6">Pseudouridine-5'-phosphate glycosidase</fullName>
    </submittedName>
</protein>
<dbReference type="PANTHER" id="PTHR42909">
    <property type="entry name" value="ZGC:136858"/>
    <property type="match status" value="1"/>
</dbReference>
<sequence length="136" mass="15406">MSYLKISEEVQNALDSGKPIVALESTIISHGFPYPNNVKLANEVEETIRSLGVVPATIAILDGQIHVGLSKDEIELLGKAPDAYKTSIHDIPRVLSSKKNRCHYSSRNHVCSSISWHKIFCYWRTWWSAPWCERII</sequence>
<dbReference type="SUPFAM" id="SSF110581">
    <property type="entry name" value="Indigoidine synthase A-like"/>
    <property type="match status" value="1"/>
</dbReference>
<dbReference type="Proteomes" id="UP000199427">
    <property type="component" value="Unassembled WGS sequence"/>
</dbReference>
<keyword evidence="4" id="KW-0456">Lyase</keyword>
<dbReference type="Pfam" id="PF04227">
    <property type="entry name" value="Indigoidine_A"/>
    <property type="match status" value="1"/>
</dbReference>
<dbReference type="InterPro" id="IPR007342">
    <property type="entry name" value="PsuG"/>
</dbReference>
<dbReference type="GO" id="GO:0046872">
    <property type="term" value="F:metal ion binding"/>
    <property type="evidence" value="ECO:0007669"/>
    <property type="project" value="UniProtKB-KW"/>
</dbReference>
<dbReference type="GO" id="GO:0005737">
    <property type="term" value="C:cytoplasm"/>
    <property type="evidence" value="ECO:0007669"/>
    <property type="project" value="TreeGrafter"/>
</dbReference>
<gene>
    <name evidence="6" type="ORF">SAMN05216362_13323</name>
</gene>
<reference evidence="6 7" key="1">
    <citation type="submission" date="2016-10" db="EMBL/GenBank/DDBJ databases">
        <authorList>
            <person name="de Groot N.N."/>
        </authorList>
    </citation>
    <scope>NUCLEOTIDE SEQUENCE [LARGE SCALE GENOMIC DNA]</scope>
    <source>
        <strain evidence="6 7">DSM 21633</strain>
    </source>
</reference>
<name>A0A1H9JVE5_9BACI</name>
<dbReference type="EMBL" id="FOES01000033">
    <property type="protein sequence ID" value="SEQ90757.1"/>
    <property type="molecule type" value="Genomic_DNA"/>
</dbReference>
<keyword evidence="1" id="KW-0479">Metal-binding</keyword>
<keyword evidence="3" id="KW-0464">Manganese</keyword>
<evidence type="ECO:0000256" key="4">
    <source>
        <dbReference type="ARBA" id="ARBA00023239"/>
    </source>
</evidence>
<dbReference type="PANTHER" id="PTHR42909:SF1">
    <property type="entry name" value="CARBOHYDRATE KINASE PFKB DOMAIN-CONTAINING PROTEIN"/>
    <property type="match status" value="1"/>
</dbReference>
<dbReference type="Gene3D" id="3.40.1790.10">
    <property type="entry name" value="Indigoidine synthase domain"/>
    <property type="match status" value="1"/>
</dbReference>
<dbReference type="AlphaFoldDB" id="A0A1H9JVE5"/>
<evidence type="ECO:0000256" key="3">
    <source>
        <dbReference type="ARBA" id="ARBA00023211"/>
    </source>
</evidence>
<proteinExistence type="predicted"/>
<keyword evidence="5 6" id="KW-0326">Glycosidase</keyword>
<evidence type="ECO:0000256" key="1">
    <source>
        <dbReference type="ARBA" id="ARBA00022723"/>
    </source>
</evidence>
<keyword evidence="2" id="KW-0378">Hydrolase</keyword>
<dbReference type="STRING" id="571933.SAMN05216362_13323"/>
<organism evidence="6 7">
    <name type="scientific">Piscibacillus halophilus</name>
    <dbReference type="NCBI Taxonomy" id="571933"/>
    <lineage>
        <taxon>Bacteria</taxon>
        <taxon>Bacillati</taxon>
        <taxon>Bacillota</taxon>
        <taxon>Bacilli</taxon>
        <taxon>Bacillales</taxon>
        <taxon>Bacillaceae</taxon>
        <taxon>Piscibacillus</taxon>
    </lineage>
</organism>
<evidence type="ECO:0000256" key="2">
    <source>
        <dbReference type="ARBA" id="ARBA00022801"/>
    </source>
</evidence>